<keyword evidence="8 13" id="KW-0067">ATP-binding</keyword>
<keyword evidence="11 13" id="KW-0030">Aminoacyl-tRNA synthetase</keyword>
<keyword evidence="6 13" id="KW-0479">Metal-binding</keyword>
<comment type="cofactor">
    <cofactor evidence="13">
        <name>Mg(2+)</name>
        <dbReference type="ChEBI" id="CHEBI:18420"/>
    </cofactor>
    <text evidence="13">Binds 2 magnesium ions per tetramer.</text>
</comment>
<comment type="catalytic activity">
    <reaction evidence="12 13">
        <text>tRNA(Phe) + L-phenylalanine + ATP = L-phenylalanyl-tRNA(Phe) + AMP + diphosphate + H(+)</text>
        <dbReference type="Rhea" id="RHEA:19413"/>
        <dbReference type="Rhea" id="RHEA-COMP:9668"/>
        <dbReference type="Rhea" id="RHEA-COMP:9699"/>
        <dbReference type="ChEBI" id="CHEBI:15378"/>
        <dbReference type="ChEBI" id="CHEBI:30616"/>
        <dbReference type="ChEBI" id="CHEBI:33019"/>
        <dbReference type="ChEBI" id="CHEBI:58095"/>
        <dbReference type="ChEBI" id="CHEBI:78442"/>
        <dbReference type="ChEBI" id="CHEBI:78531"/>
        <dbReference type="ChEBI" id="CHEBI:456215"/>
        <dbReference type="EC" id="6.1.1.20"/>
    </reaction>
</comment>
<evidence type="ECO:0000313" key="16">
    <source>
        <dbReference type="Proteomes" id="UP000501451"/>
    </source>
</evidence>
<proteinExistence type="inferred from homology"/>
<dbReference type="GO" id="GO:0000287">
    <property type="term" value="F:magnesium ion binding"/>
    <property type="evidence" value="ECO:0007669"/>
    <property type="project" value="UniProtKB-UniRule"/>
</dbReference>
<evidence type="ECO:0000256" key="11">
    <source>
        <dbReference type="ARBA" id="ARBA00023146"/>
    </source>
</evidence>
<feature type="domain" description="Aminoacyl-transfer RNA synthetases class-II family profile" evidence="14">
    <location>
        <begin position="111"/>
        <end position="323"/>
    </location>
</feature>
<dbReference type="Pfam" id="PF02912">
    <property type="entry name" value="Phe_tRNA-synt_N"/>
    <property type="match status" value="1"/>
</dbReference>
<dbReference type="EMBL" id="CP049740">
    <property type="protein sequence ID" value="QII83039.1"/>
    <property type="molecule type" value="Genomic_DNA"/>
</dbReference>
<gene>
    <name evidence="13 15" type="primary">pheS</name>
    <name evidence="15" type="ORF">G7057_11640</name>
</gene>
<dbReference type="KEGG" id="jar:G7057_11640"/>
<dbReference type="EC" id="6.1.1.20" evidence="13"/>
<dbReference type="InterPro" id="IPR045864">
    <property type="entry name" value="aa-tRNA-synth_II/BPL/LPL"/>
</dbReference>
<dbReference type="Proteomes" id="UP000501451">
    <property type="component" value="Chromosome"/>
</dbReference>
<comment type="similarity">
    <text evidence="2 13">Belongs to the class-II aminoacyl-tRNA synthetase family. Phe-tRNA synthetase alpha subunit type 1 subfamily.</text>
</comment>
<keyword evidence="10 13" id="KW-0648">Protein biosynthesis</keyword>
<dbReference type="GO" id="GO:0016740">
    <property type="term" value="F:transferase activity"/>
    <property type="evidence" value="ECO:0007669"/>
    <property type="project" value="UniProtKB-ARBA"/>
</dbReference>
<dbReference type="FunFam" id="3.30.930.10:FF:000003">
    <property type="entry name" value="Phenylalanine--tRNA ligase alpha subunit"/>
    <property type="match status" value="1"/>
</dbReference>
<dbReference type="HAMAP" id="MF_00281">
    <property type="entry name" value="Phe_tRNA_synth_alpha1"/>
    <property type="match status" value="1"/>
</dbReference>
<feature type="binding site" evidence="13">
    <location>
        <position position="259"/>
    </location>
    <ligand>
        <name>Mg(2+)</name>
        <dbReference type="ChEBI" id="CHEBI:18420"/>
        <note>shared with beta subunit</note>
    </ligand>
</feature>
<dbReference type="InterPro" id="IPR022911">
    <property type="entry name" value="Phe_tRNA_ligase_alpha1_bac"/>
</dbReference>
<keyword evidence="4 13" id="KW-0963">Cytoplasm</keyword>
<comment type="subcellular location">
    <subcellularLocation>
        <location evidence="1 13">Cytoplasm</location>
    </subcellularLocation>
</comment>
<dbReference type="NCBIfam" id="TIGR00468">
    <property type="entry name" value="pheS"/>
    <property type="match status" value="1"/>
</dbReference>
<comment type="subunit">
    <text evidence="3 13">Tetramer of two alpha and two beta subunits.</text>
</comment>
<dbReference type="InterPro" id="IPR004529">
    <property type="entry name" value="Phe-tRNA-synth_IIc_asu"/>
</dbReference>
<evidence type="ECO:0000256" key="10">
    <source>
        <dbReference type="ARBA" id="ARBA00022917"/>
    </source>
</evidence>
<dbReference type="GO" id="GO:0000049">
    <property type="term" value="F:tRNA binding"/>
    <property type="evidence" value="ECO:0007669"/>
    <property type="project" value="InterPro"/>
</dbReference>
<keyword evidence="7 13" id="KW-0547">Nucleotide-binding</keyword>
<sequence>MDLKDKLKSLQVEALEKIHAVTDLKELNDFRVAYLGKKGPITEALRGMKDVSAEERPVIGALANEVRDQLSDAIQTVKDKLEAAALAEALAAETIDVTLPGKEIAIGTKHVFTQIMEEIEDLFLGMGYQVIDGPEVELDSYNFEKMNLPKDHPARDMQDTFYITEEVLMRTHTSPVQARTMEKHDFSKGPLKMISPGKVYRRDSDDATHSHQFAQIEGLVVAEDITLADLKGTLDLFAKKLFGADREIRLRPSYFPFTEPSVEVDVSCFKCGGNGCNVCKGSGWIEILGSGLVHPNVLEMSGIDSNRYSGFAFGLGIERVAMLKYGIDDIRHFYQNDKRFLDQFKVKEQ</sequence>
<accession>A0A6G7KCQ2</accession>
<reference evidence="15 16" key="1">
    <citation type="journal article" date="2017" name="Int. J. Syst. Evol. Microbiol.">
        <title>Jeotgalibaca porci sp. nov. and Jeotgalibaca arthritidis sp. nov., isolated from pigs, and emended description of the genus Jeotgalibaca.</title>
        <authorList>
            <person name="Zamora L."/>
            <person name="Perez-Sancho M."/>
            <person name="Dominguez L."/>
            <person name="Fernandez-Garayzabal J.F."/>
            <person name="Vela A.I."/>
        </authorList>
    </citation>
    <scope>NUCLEOTIDE SEQUENCE [LARGE SCALE GENOMIC DNA]</scope>
    <source>
        <strain evidence="15 16">CECT 9157</strain>
    </source>
</reference>
<evidence type="ECO:0000259" key="14">
    <source>
        <dbReference type="PROSITE" id="PS50862"/>
    </source>
</evidence>
<dbReference type="Gene3D" id="3.30.930.10">
    <property type="entry name" value="Bira Bifunctional Protein, Domain 2"/>
    <property type="match status" value="1"/>
</dbReference>
<dbReference type="PANTHER" id="PTHR11538:SF41">
    <property type="entry name" value="PHENYLALANINE--TRNA LIGASE, MITOCHONDRIAL"/>
    <property type="match status" value="1"/>
</dbReference>
<evidence type="ECO:0000256" key="9">
    <source>
        <dbReference type="ARBA" id="ARBA00022842"/>
    </source>
</evidence>
<dbReference type="PROSITE" id="PS50862">
    <property type="entry name" value="AA_TRNA_LIGASE_II"/>
    <property type="match status" value="1"/>
</dbReference>
<keyword evidence="16" id="KW-1185">Reference proteome</keyword>
<evidence type="ECO:0000256" key="8">
    <source>
        <dbReference type="ARBA" id="ARBA00022840"/>
    </source>
</evidence>
<dbReference type="InterPro" id="IPR002319">
    <property type="entry name" value="Phenylalanyl-tRNA_Synthase"/>
</dbReference>
<evidence type="ECO:0000256" key="2">
    <source>
        <dbReference type="ARBA" id="ARBA00010207"/>
    </source>
</evidence>
<dbReference type="GO" id="GO:0140096">
    <property type="term" value="F:catalytic activity, acting on a protein"/>
    <property type="evidence" value="ECO:0007669"/>
    <property type="project" value="UniProtKB-ARBA"/>
</dbReference>
<evidence type="ECO:0000256" key="5">
    <source>
        <dbReference type="ARBA" id="ARBA00022598"/>
    </source>
</evidence>
<evidence type="ECO:0000256" key="6">
    <source>
        <dbReference type="ARBA" id="ARBA00022723"/>
    </source>
</evidence>
<evidence type="ECO:0000256" key="13">
    <source>
        <dbReference type="HAMAP-Rule" id="MF_00281"/>
    </source>
</evidence>
<dbReference type="SUPFAM" id="SSF55681">
    <property type="entry name" value="Class II aaRS and biotin synthetases"/>
    <property type="match status" value="1"/>
</dbReference>
<dbReference type="AlphaFoldDB" id="A0A6G7KCQ2"/>
<name>A0A6G7KCQ2_9LACT</name>
<dbReference type="GO" id="GO:0005524">
    <property type="term" value="F:ATP binding"/>
    <property type="evidence" value="ECO:0007669"/>
    <property type="project" value="UniProtKB-UniRule"/>
</dbReference>
<dbReference type="InterPro" id="IPR010978">
    <property type="entry name" value="tRNA-bd_arm"/>
</dbReference>
<dbReference type="Pfam" id="PF01409">
    <property type="entry name" value="tRNA-synt_2d"/>
    <property type="match status" value="1"/>
</dbReference>
<dbReference type="GO" id="GO:0004826">
    <property type="term" value="F:phenylalanine-tRNA ligase activity"/>
    <property type="evidence" value="ECO:0007669"/>
    <property type="project" value="UniProtKB-UniRule"/>
</dbReference>
<dbReference type="CDD" id="cd00496">
    <property type="entry name" value="PheRS_alpha_core"/>
    <property type="match status" value="1"/>
</dbReference>
<dbReference type="InterPro" id="IPR006195">
    <property type="entry name" value="aa-tRNA-synth_II"/>
</dbReference>
<evidence type="ECO:0000313" key="15">
    <source>
        <dbReference type="EMBL" id="QII83039.1"/>
    </source>
</evidence>
<dbReference type="RefSeq" id="WP_166163931.1">
    <property type="nucleotide sequence ID" value="NZ_CP049740.1"/>
</dbReference>
<dbReference type="PANTHER" id="PTHR11538">
    <property type="entry name" value="PHENYLALANYL-TRNA SYNTHETASE"/>
    <property type="match status" value="1"/>
</dbReference>
<evidence type="ECO:0000256" key="12">
    <source>
        <dbReference type="ARBA" id="ARBA00049255"/>
    </source>
</evidence>
<dbReference type="GO" id="GO:0006432">
    <property type="term" value="P:phenylalanyl-tRNA aminoacylation"/>
    <property type="evidence" value="ECO:0007669"/>
    <property type="project" value="UniProtKB-UniRule"/>
</dbReference>
<protein>
    <recommendedName>
        <fullName evidence="13">Phenylalanine--tRNA ligase alpha subunit</fullName>
        <ecNumber evidence="13">6.1.1.20</ecNumber>
    </recommendedName>
    <alternativeName>
        <fullName evidence="13">Phenylalanyl-tRNA synthetase alpha subunit</fullName>
        <shortName evidence="13">PheRS</shortName>
    </alternativeName>
</protein>
<evidence type="ECO:0000256" key="4">
    <source>
        <dbReference type="ARBA" id="ARBA00022490"/>
    </source>
</evidence>
<dbReference type="InterPro" id="IPR004188">
    <property type="entry name" value="Phe-tRNA_ligase_II_N"/>
</dbReference>
<dbReference type="GO" id="GO:0005737">
    <property type="term" value="C:cytoplasm"/>
    <property type="evidence" value="ECO:0007669"/>
    <property type="project" value="UniProtKB-SubCell"/>
</dbReference>
<evidence type="ECO:0000256" key="7">
    <source>
        <dbReference type="ARBA" id="ARBA00022741"/>
    </source>
</evidence>
<keyword evidence="9 13" id="KW-0460">Magnesium</keyword>
<evidence type="ECO:0000256" key="1">
    <source>
        <dbReference type="ARBA" id="ARBA00004496"/>
    </source>
</evidence>
<keyword evidence="5 13" id="KW-0436">Ligase</keyword>
<evidence type="ECO:0000256" key="3">
    <source>
        <dbReference type="ARBA" id="ARBA00011209"/>
    </source>
</evidence>
<organism evidence="15 16">
    <name type="scientific">Jeotgalibaca arthritidis</name>
    <dbReference type="NCBI Taxonomy" id="1868794"/>
    <lineage>
        <taxon>Bacteria</taxon>
        <taxon>Bacillati</taxon>
        <taxon>Bacillota</taxon>
        <taxon>Bacilli</taxon>
        <taxon>Lactobacillales</taxon>
        <taxon>Carnobacteriaceae</taxon>
        <taxon>Jeotgalibaca</taxon>
    </lineage>
</organism>
<dbReference type="SUPFAM" id="SSF46589">
    <property type="entry name" value="tRNA-binding arm"/>
    <property type="match status" value="1"/>
</dbReference>